<dbReference type="Proteomes" id="UP000014197">
    <property type="component" value="Unassembled WGS sequence"/>
</dbReference>
<dbReference type="EMBL" id="ASVY01000001">
    <property type="protein sequence ID" value="EOT63359.1"/>
    <property type="molecule type" value="Genomic_DNA"/>
</dbReference>
<protein>
    <recommendedName>
        <fullName evidence="2">peptidylprolyl isomerase</fullName>
        <ecNumber evidence="2">5.2.1.8</ecNumber>
    </recommendedName>
</protein>
<evidence type="ECO:0000256" key="2">
    <source>
        <dbReference type="ARBA" id="ARBA00013194"/>
    </source>
</evidence>
<accession>R2SMF5</accession>
<keyword evidence="3" id="KW-0732">Signal</keyword>
<reference evidence="6 8" key="1">
    <citation type="submission" date="2013-02" db="EMBL/GenBank/DDBJ databases">
        <title>The Genome Sequence of Enterococcus haemoperoxidus BAA-382.</title>
        <authorList>
            <consortium name="The Broad Institute Genome Sequencing Platform"/>
            <consortium name="The Broad Institute Genome Sequencing Center for Infectious Disease"/>
            <person name="Earl A.M."/>
            <person name="Gilmore M.S."/>
            <person name="Lebreton F."/>
            <person name="Walker B."/>
            <person name="Young S.K."/>
            <person name="Zeng Q."/>
            <person name="Gargeya S."/>
            <person name="Fitzgerald M."/>
            <person name="Haas B."/>
            <person name="Abouelleil A."/>
            <person name="Alvarado L."/>
            <person name="Arachchi H.M."/>
            <person name="Berlin A.M."/>
            <person name="Chapman S.B."/>
            <person name="Dewar J."/>
            <person name="Goldberg J."/>
            <person name="Griggs A."/>
            <person name="Gujja S."/>
            <person name="Hansen M."/>
            <person name="Howarth C."/>
            <person name="Imamovic A."/>
            <person name="Larimer J."/>
            <person name="McCowan C."/>
            <person name="Murphy C."/>
            <person name="Neiman D."/>
            <person name="Pearson M."/>
            <person name="Priest M."/>
            <person name="Roberts A."/>
            <person name="Saif S."/>
            <person name="Shea T."/>
            <person name="Sisk P."/>
            <person name="Sykes S."/>
            <person name="Wortman J."/>
            <person name="Nusbaum C."/>
            <person name="Birren B."/>
        </authorList>
    </citation>
    <scope>NUCLEOTIDE SEQUENCE [LARGE SCALE GENOMIC DNA]</scope>
    <source>
        <strain evidence="6 8">ATCC BAA-382</strain>
    </source>
</reference>
<dbReference type="RefSeq" id="WP_010762635.1">
    <property type="nucleotide sequence ID" value="NZ_KB946316.1"/>
</dbReference>
<dbReference type="PROSITE" id="PS51257">
    <property type="entry name" value="PROKAR_LIPOPROTEIN"/>
    <property type="match status" value="1"/>
</dbReference>
<evidence type="ECO:0000256" key="3">
    <source>
        <dbReference type="ARBA" id="ARBA00022729"/>
    </source>
</evidence>
<comment type="catalytic activity">
    <reaction evidence="1">
        <text>[protein]-peptidylproline (omega=180) = [protein]-peptidylproline (omega=0)</text>
        <dbReference type="Rhea" id="RHEA:16237"/>
        <dbReference type="Rhea" id="RHEA-COMP:10747"/>
        <dbReference type="Rhea" id="RHEA-COMP:10748"/>
        <dbReference type="ChEBI" id="CHEBI:83833"/>
        <dbReference type="ChEBI" id="CHEBI:83834"/>
        <dbReference type="EC" id="5.2.1.8"/>
    </reaction>
</comment>
<evidence type="ECO:0000313" key="6">
    <source>
        <dbReference type="EMBL" id="EOH94051.1"/>
    </source>
</evidence>
<dbReference type="EMBL" id="AJAR01000022">
    <property type="protein sequence ID" value="EOH94051.1"/>
    <property type="molecule type" value="Genomic_DNA"/>
</dbReference>
<dbReference type="eggNOG" id="COG0760">
    <property type="taxonomic scope" value="Bacteria"/>
</dbReference>
<evidence type="ECO:0000256" key="1">
    <source>
        <dbReference type="ARBA" id="ARBA00000971"/>
    </source>
</evidence>
<gene>
    <name evidence="7" type="ORF">I583_00159</name>
    <name evidence="6" type="ORF">UAW_02472</name>
</gene>
<evidence type="ECO:0000313" key="7">
    <source>
        <dbReference type="EMBL" id="EOT63359.1"/>
    </source>
</evidence>
<dbReference type="Proteomes" id="UP000013858">
    <property type="component" value="Unassembled WGS sequence"/>
</dbReference>
<dbReference type="PATRIC" id="fig|1158608.3.peg.2411"/>
<dbReference type="OrthoDB" id="14196at2"/>
<evidence type="ECO:0000256" key="4">
    <source>
        <dbReference type="ARBA" id="ARBA00023110"/>
    </source>
</evidence>
<evidence type="ECO:0000313" key="9">
    <source>
        <dbReference type="Proteomes" id="UP000014197"/>
    </source>
</evidence>
<organism evidence="6 8">
    <name type="scientific">Enterococcus haemoperoxidus ATCC BAA-382</name>
    <dbReference type="NCBI Taxonomy" id="1158608"/>
    <lineage>
        <taxon>Bacteria</taxon>
        <taxon>Bacillati</taxon>
        <taxon>Bacillota</taxon>
        <taxon>Bacilli</taxon>
        <taxon>Lactobacillales</taxon>
        <taxon>Enterococcaceae</taxon>
        <taxon>Enterococcus</taxon>
    </lineage>
</organism>
<reference evidence="7 9" key="2">
    <citation type="submission" date="2013-03" db="EMBL/GenBank/DDBJ databases">
        <title>The Genome Sequence of Enterococcus haemoperoxidus BAA-382 (PacBio/Illumina hybrid assembly).</title>
        <authorList>
            <consortium name="The Broad Institute Genomics Platform"/>
            <consortium name="The Broad Institute Genome Sequencing Center for Infectious Disease"/>
            <person name="Earl A."/>
            <person name="Russ C."/>
            <person name="Gilmore M."/>
            <person name="Surin D."/>
            <person name="Walker B."/>
            <person name="Young S."/>
            <person name="Zeng Q."/>
            <person name="Gargeya S."/>
            <person name="Fitzgerald M."/>
            <person name="Haas B."/>
            <person name="Abouelleil A."/>
            <person name="Allen A.W."/>
            <person name="Alvarado L."/>
            <person name="Arachchi H.M."/>
            <person name="Berlin A.M."/>
            <person name="Chapman S.B."/>
            <person name="Gainer-Dewar J."/>
            <person name="Goldberg J."/>
            <person name="Griggs A."/>
            <person name="Gujja S."/>
            <person name="Hansen M."/>
            <person name="Howarth C."/>
            <person name="Imamovic A."/>
            <person name="Ireland A."/>
            <person name="Larimer J."/>
            <person name="McCowan C."/>
            <person name="Murphy C."/>
            <person name="Pearson M."/>
            <person name="Poon T.W."/>
            <person name="Priest M."/>
            <person name="Roberts A."/>
            <person name="Saif S."/>
            <person name="Shea T."/>
            <person name="Sisk P."/>
            <person name="Sykes S."/>
            <person name="Wortman J."/>
            <person name="Nusbaum C."/>
            <person name="Birren B."/>
        </authorList>
    </citation>
    <scope>NUCLEOTIDE SEQUENCE [LARGE SCALE GENOMIC DNA]</scope>
    <source>
        <strain evidence="7 9">ATCC BAA-382</strain>
    </source>
</reference>
<dbReference type="EC" id="5.2.1.8" evidence="2"/>
<dbReference type="STRING" id="155618.RV06_GL002010"/>
<keyword evidence="5" id="KW-0413">Isomerase</keyword>
<dbReference type="PANTHER" id="PTHR47245:SF1">
    <property type="entry name" value="FOLDASE PROTEIN PRSA"/>
    <property type="match status" value="1"/>
</dbReference>
<name>R2SMF5_9ENTE</name>
<evidence type="ECO:0000313" key="8">
    <source>
        <dbReference type="Proteomes" id="UP000013858"/>
    </source>
</evidence>
<dbReference type="InterPro" id="IPR046357">
    <property type="entry name" value="PPIase_dom_sf"/>
</dbReference>
<comment type="caution">
    <text evidence="6">The sequence shown here is derived from an EMBL/GenBank/DDBJ whole genome shotgun (WGS) entry which is preliminary data.</text>
</comment>
<dbReference type="Gene3D" id="3.10.50.40">
    <property type="match status" value="1"/>
</dbReference>
<keyword evidence="9" id="KW-1185">Reference proteome</keyword>
<proteinExistence type="predicted"/>
<dbReference type="InterPro" id="IPR050245">
    <property type="entry name" value="PrsA_foldase"/>
</dbReference>
<dbReference type="GO" id="GO:0003755">
    <property type="term" value="F:peptidyl-prolyl cis-trans isomerase activity"/>
    <property type="evidence" value="ECO:0007669"/>
    <property type="project" value="UniProtKB-KW"/>
</dbReference>
<sequence>MMSLQKKIIVGGALTMFAALLAGCGLGVKNNSEVIVNGEALTITTDDYYQHLLKIDGQKKLEDFISYQLLKKNYSVDKYTLTQAMDSEKERFEDFETSLKEMGKTEAEWAFELESNLMLEKGVKEEADTSDKVLKKYYEHWSPSREVTALRVPGIEKAEEIRKELTNGQTIQQWLDAHKKEKEQLTAQKIYYATNVKMDETIRKHGEQLKQVGEVSEPVQLGKQVYLLQLDELGEKTSYEQDKETMKVDYLEEQVTTFNKNKLIQELVQKEQLISHNLPYKELFKDFNQTK</sequence>
<evidence type="ECO:0000256" key="5">
    <source>
        <dbReference type="ARBA" id="ARBA00023235"/>
    </source>
</evidence>
<dbReference type="AlphaFoldDB" id="R2SMF5"/>
<dbReference type="PANTHER" id="PTHR47245">
    <property type="entry name" value="PEPTIDYLPROLYL ISOMERASE"/>
    <property type="match status" value="1"/>
</dbReference>
<keyword evidence="4" id="KW-0697">Rotamase</keyword>